<dbReference type="PROSITE" id="PS51257">
    <property type="entry name" value="PROKAR_LIPOPROTEIN"/>
    <property type="match status" value="1"/>
</dbReference>
<dbReference type="OrthoDB" id="5329991at2"/>
<reference evidence="2 3" key="1">
    <citation type="submission" date="2017-04" db="EMBL/GenBank/DDBJ databases">
        <title>Complete genome sequence of the Campylobacter cuniculorum type strain LMG24588.</title>
        <authorList>
            <person name="Miller W.G."/>
            <person name="Yee E."/>
            <person name="Revez J."/>
            <person name="Bono J.L."/>
            <person name="Rossi M."/>
        </authorList>
    </citation>
    <scope>NUCLEOTIDE SEQUENCE [LARGE SCALE GENOMIC DNA]</scope>
    <source>
        <strain evidence="2 3">LMG 24588</strain>
    </source>
</reference>
<dbReference type="eggNOG" id="COG3014">
    <property type="taxonomic scope" value="Bacteria"/>
</dbReference>
<keyword evidence="2" id="KW-0449">Lipoprotein</keyword>
<organism evidence="2 3">
    <name type="scientific">Campylobacter cuniculorum DSM 23162 = LMG 24588</name>
    <dbReference type="NCBI Taxonomy" id="1121267"/>
    <lineage>
        <taxon>Bacteria</taxon>
        <taxon>Pseudomonadati</taxon>
        <taxon>Campylobacterota</taxon>
        <taxon>Epsilonproteobacteria</taxon>
        <taxon>Campylobacterales</taxon>
        <taxon>Campylobacteraceae</taxon>
        <taxon>Campylobacter</taxon>
    </lineage>
</organism>
<dbReference type="KEGG" id="ccun:CCUN_0679"/>
<accession>A0A1W6BW63</accession>
<gene>
    <name evidence="2" type="ORF">CCUN_0679</name>
</gene>
<feature type="chain" id="PRO_5010879718" evidence="1">
    <location>
        <begin position="22"/>
        <end position="454"/>
    </location>
</feature>
<dbReference type="Proteomes" id="UP000192902">
    <property type="component" value="Chromosome"/>
</dbReference>
<dbReference type="RefSeq" id="WP_035175956.1">
    <property type="nucleotide sequence ID" value="NZ_CP020867.1"/>
</dbReference>
<keyword evidence="1" id="KW-0732">Signal</keyword>
<proteinExistence type="predicted"/>
<dbReference type="AlphaFoldDB" id="A0A1W6BW63"/>
<feature type="signal peptide" evidence="1">
    <location>
        <begin position="1"/>
        <end position="21"/>
    </location>
</feature>
<dbReference type="EMBL" id="CP020867">
    <property type="protein sequence ID" value="ARJ56300.1"/>
    <property type="molecule type" value="Genomic_DNA"/>
</dbReference>
<protein>
    <submittedName>
        <fullName evidence="2">Putative lipoprotein</fullName>
    </submittedName>
</protein>
<dbReference type="STRING" id="1121267.CCUN_0679"/>
<name>A0A1W6BW63_9BACT</name>
<evidence type="ECO:0000313" key="2">
    <source>
        <dbReference type="EMBL" id="ARJ56300.1"/>
    </source>
</evidence>
<evidence type="ECO:0000256" key="1">
    <source>
        <dbReference type="SAM" id="SignalP"/>
    </source>
</evidence>
<sequence length="454" mass="53124">MFKFFFIFFFAFFFISCSTHQKDNVLYQHELVSQNCSENFFTQELNELKKENDVIFKGLNAGYIARDCKKFKLSNEFFDLSEESYKYDVDLQSDSSKILKSAASTLINNTIFDYQGFYYERTMLNLTKALNFMSLGDFANARIEFNRALMRQEKAKEYFAFYLEQNRKELDKAKKEDENFEQNIEKNSKFIAREYENLFKDFKISENFTNPYVTYVSAVFFFMDRDYRKAYDLLKEVFVLHSKNEEMQKQFQIFNQFAKSLNPKKLKKHIFIIYENGLAPAFDEFSLTLPFIFDKKIVSASVALPILQKRSSSFEYLSVLDANENLQTQNLFDFDAIVASEFKTNLTPIITQALLTTILKTSVNVAVANNDNTGILSLVSNLFSILSTRADLRFWNFLPKNAQIAMLENKGFVEILTPMQNSIYSSNLDKNKDILILVRSFTTQISPRIYIIEN</sequence>
<evidence type="ECO:0000313" key="3">
    <source>
        <dbReference type="Proteomes" id="UP000192902"/>
    </source>
</evidence>